<dbReference type="SUPFAM" id="SSF142795">
    <property type="entry name" value="CAC2185-like"/>
    <property type="match status" value="1"/>
</dbReference>
<dbReference type="RefSeq" id="WP_319613487.1">
    <property type="nucleotide sequence ID" value="NZ_JAWXYB010000018.1"/>
</dbReference>
<dbReference type="InterPro" id="IPR015037">
    <property type="entry name" value="DUF1919"/>
</dbReference>
<evidence type="ECO:0000313" key="2">
    <source>
        <dbReference type="Proteomes" id="UP001279553"/>
    </source>
</evidence>
<sequence>MNSFDLNKTCIISNNCWGSGFYKDQNVRYNTPFVGLYMQADDYIDFLSNFRKNLTMPISMSFASRYGSMPFPVGRISDSIEILFMHYQSCDEAYDKWSRRVARVPNDDENLLIKICDRDGFTDEHIPRFERLDFSYKVGFLKKGRFSIFDKNIFHEIDVNNNEDCCPSGTELFEITKYYFRENA</sequence>
<proteinExistence type="predicted"/>
<protein>
    <submittedName>
        <fullName evidence="1">DUF1919 domain-containing protein</fullName>
    </submittedName>
</protein>
<accession>A0AAW9DQP4</accession>
<reference evidence="1 2" key="1">
    <citation type="submission" date="2023-11" db="EMBL/GenBank/DDBJ databases">
        <title>MicrobeMod: A computational toolkit for identifying prokaryotic methylation and restriction-modification with nanopore sequencing.</title>
        <authorList>
            <person name="Crits-Christoph A."/>
            <person name="Kang S.C."/>
            <person name="Lee H."/>
            <person name="Ostrov N."/>
        </authorList>
    </citation>
    <scope>NUCLEOTIDE SEQUENCE [LARGE SCALE GENOMIC DNA]</scope>
    <source>
        <strain evidence="1 2">DSMZ 700</strain>
    </source>
</reference>
<dbReference type="AlphaFoldDB" id="A0AAW9DQP4"/>
<dbReference type="Pfam" id="PF08942">
    <property type="entry name" value="DUF1919"/>
    <property type="match status" value="1"/>
</dbReference>
<organism evidence="1 2">
    <name type="scientific">Acidiphilium acidophilum</name>
    <name type="common">Thiobacillus acidophilus</name>
    <dbReference type="NCBI Taxonomy" id="76588"/>
    <lineage>
        <taxon>Bacteria</taxon>
        <taxon>Pseudomonadati</taxon>
        <taxon>Pseudomonadota</taxon>
        <taxon>Alphaproteobacteria</taxon>
        <taxon>Acetobacterales</taxon>
        <taxon>Acidocellaceae</taxon>
        <taxon>Acidiphilium</taxon>
    </lineage>
</organism>
<evidence type="ECO:0000313" key="1">
    <source>
        <dbReference type="EMBL" id="MDX5930545.1"/>
    </source>
</evidence>
<gene>
    <name evidence="1" type="ORF">SIL87_07190</name>
</gene>
<dbReference type="InterPro" id="IPR037226">
    <property type="entry name" value="CAC2185-like_sf"/>
</dbReference>
<name>A0AAW9DQP4_ACIAO</name>
<comment type="caution">
    <text evidence="1">The sequence shown here is derived from an EMBL/GenBank/DDBJ whole genome shotgun (WGS) entry which is preliminary data.</text>
</comment>
<keyword evidence="2" id="KW-1185">Reference proteome</keyword>
<dbReference type="EMBL" id="JAWXYB010000018">
    <property type="protein sequence ID" value="MDX5930545.1"/>
    <property type="molecule type" value="Genomic_DNA"/>
</dbReference>
<dbReference type="Proteomes" id="UP001279553">
    <property type="component" value="Unassembled WGS sequence"/>
</dbReference>